<dbReference type="InterPro" id="IPR016181">
    <property type="entry name" value="Acyl_CoA_acyltransferase"/>
</dbReference>
<evidence type="ECO:0000313" key="2">
    <source>
        <dbReference type="EMBL" id="KAK2076022.1"/>
    </source>
</evidence>
<dbReference type="Pfam" id="PF00583">
    <property type="entry name" value="Acetyltransf_1"/>
    <property type="match status" value="1"/>
</dbReference>
<dbReference type="AlphaFoldDB" id="A0AAD9MGY8"/>
<gene>
    <name evidence="2" type="ORF">QBZ16_001358</name>
</gene>
<organism evidence="2 3">
    <name type="scientific">Prototheca wickerhamii</name>
    <dbReference type="NCBI Taxonomy" id="3111"/>
    <lineage>
        <taxon>Eukaryota</taxon>
        <taxon>Viridiplantae</taxon>
        <taxon>Chlorophyta</taxon>
        <taxon>core chlorophytes</taxon>
        <taxon>Trebouxiophyceae</taxon>
        <taxon>Chlorellales</taxon>
        <taxon>Chlorellaceae</taxon>
        <taxon>Prototheca</taxon>
    </lineage>
</organism>
<reference evidence="2" key="1">
    <citation type="submission" date="2021-01" db="EMBL/GenBank/DDBJ databases">
        <authorList>
            <person name="Eckstrom K.M.E."/>
        </authorList>
    </citation>
    <scope>NUCLEOTIDE SEQUENCE</scope>
    <source>
        <strain evidence="2">UVCC 0001</strain>
    </source>
</reference>
<proteinExistence type="predicted"/>
<dbReference type="EMBL" id="JASFZW010000012">
    <property type="protein sequence ID" value="KAK2076022.1"/>
    <property type="molecule type" value="Genomic_DNA"/>
</dbReference>
<comment type="caution">
    <text evidence="2">The sequence shown here is derived from an EMBL/GenBank/DDBJ whole genome shotgun (WGS) entry which is preliminary data.</text>
</comment>
<protein>
    <recommendedName>
        <fullName evidence="1">N-acetyltransferase domain-containing protein</fullName>
    </recommendedName>
</protein>
<accession>A0AAD9MGY8</accession>
<feature type="domain" description="N-acetyltransferase" evidence="1">
    <location>
        <begin position="1"/>
        <end position="102"/>
    </location>
</feature>
<dbReference type="InterPro" id="IPR000182">
    <property type="entry name" value="GNAT_dom"/>
</dbReference>
<dbReference type="Gene3D" id="3.40.630.30">
    <property type="match status" value="1"/>
</dbReference>
<dbReference type="Proteomes" id="UP001255856">
    <property type="component" value="Unassembled WGS sequence"/>
</dbReference>
<dbReference type="SUPFAM" id="SSF55729">
    <property type="entry name" value="Acyl-CoA N-acyltransferases (Nat)"/>
    <property type="match status" value="1"/>
</dbReference>
<dbReference type="CDD" id="cd04301">
    <property type="entry name" value="NAT_SF"/>
    <property type="match status" value="1"/>
</dbReference>
<dbReference type="PROSITE" id="PS51186">
    <property type="entry name" value="GNAT"/>
    <property type="match status" value="1"/>
</dbReference>
<evidence type="ECO:0000259" key="1">
    <source>
        <dbReference type="PROSITE" id="PS51186"/>
    </source>
</evidence>
<name>A0AAD9MGY8_PROWI</name>
<dbReference type="GO" id="GO:0016747">
    <property type="term" value="F:acyltransferase activity, transferring groups other than amino-acyl groups"/>
    <property type="evidence" value="ECO:0007669"/>
    <property type="project" value="InterPro"/>
</dbReference>
<sequence>MIMAIHLQKDGKPVGSLMIQKEWSDWRNGEYWWIHNVYVIPEERRSGVFRFLYQHVVELGKASGAVGVKLYTHNSNERAQRAYRTLGMENHEMVFDFVWRKH</sequence>
<evidence type="ECO:0000313" key="3">
    <source>
        <dbReference type="Proteomes" id="UP001255856"/>
    </source>
</evidence>
<keyword evidence="3" id="KW-1185">Reference proteome</keyword>